<dbReference type="Pfam" id="PF06114">
    <property type="entry name" value="Peptidase_M78"/>
    <property type="match status" value="1"/>
</dbReference>
<dbReference type="InterPro" id="IPR001387">
    <property type="entry name" value="Cro/C1-type_HTH"/>
</dbReference>
<keyword evidence="4" id="KW-1185">Reference proteome</keyword>
<name>A0A857ETZ4_9GAMM</name>
<dbReference type="GO" id="GO:0003677">
    <property type="term" value="F:DNA binding"/>
    <property type="evidence" value="ECO:0007669"/>
    <property type="project" value="InterPro"/>
</dbReference>
<accession>A0A857ETZ4</accession>
<dbReference type="AlphaFoldDB" id="A0A857ETZ4"/>
<dbReference type="InterPro" id="IPR010982">
    <property type="entry name" value="Lambda_DNA-bd_dom_sf"/>
</dbReference>
<dbReference type="CDD" id="cd00093">
    <property type="entry name" value="HTH_XRE"/>
    <property type="match status" value="1"/>
</dbReference>
<dbReference type="EMBL" id="CP043727">
    <property type="protein sequence ID" value="QHB31073.1"/>
    <property type="molecule type" value="Genomic_DNA"/>
</dbReference>
<reference evidence="4" key="1">
    <citation type="submission" date="2019-09" db="EMBL/GenBank/DDBJ databases">
        <title>Yersinia canariae sp. nov., isolated from a human yersiniosis case.</title>
        <authorList>
            <person name="Nguyen S.V."/>
            <person name="Greig D."/>
            <person name="Hurley D."/>
            <person name="Cao Y."/>
            <person name="McCabe E."/>
            <person name="Mitchell M."/>
            <person name="Jenkins C."/>
            <person name="Fanning S."/>
        </authorList>
    </citation>
    <scope>NUCLEOTIDE SEQUENCE [LARGE SCALE GENOMIC DNA]</scope>
    <source>
        <strain evidence="4">NCTC 14382</strain>
    </source>
</reference>
<dbReference type="PANTHER" id="PTHR43236:SF1">
    <property type="entry name" value="BLL7220 PROTEIN"/>
    <property type="match status" value="1"/>
</dbReference>
<dbReference type="Pfam" id="PF01381">
    <property type="entry name" value="HTH_3"/>
    <property type="match status" value="1"/>
</dbReference>
<sequence length="368" mass="40830">MKELDSENRKLFNPSRLRLARIRRKMTLKELAEATGLSSRIIIEYEKEYCLYAPTDATISAYVNALKYPESFFFGDDIESINPNTVSFRSLRKTKAAEQHAAIGVGGLGVMVSNYFDEKFKLPAVDVPDMRGSEPETAAESLREAWGLGKKSIGNVIHLLEKHGAKVFFLAEDTADIDAFSFWKDGIPYVFLNTKKTGERSRFDAAHELGHLVLHRHGIPQGQDVEKEADSFASCFLMPKENILAAKLAFPTLDKIIQLKANWRVSAMALIVRMRNAGALSDWQYNSLMRDASVKGYRTGEPGGIERERSLIIEKVIENLSLDGISMAVIANTLNIPIDELSNLLFGVSIVQGSGGQSSKSKAALRLV</sequence>
<gene>
    <name evidence="3" type="ORF">F0T03_01945</name>
</gene>
<dbReference type="KEGG" id="yca:F0T03_01945"/>
<feature type="domain" description="HTH cro/C1-type" evidence="2">
    <location>
        <begin position="17"/>
        <end position="73"/>
    </location>
</feature>
<evidence type="ECO:0000313" key="3">
    <source>
        <dbReference type="EMBL" id="QHB31073.1"/>
    </source>
</evidence>
<dbReference type="SUPFAM" id="SSF47413">
    <property type="entry name" value="lambda repressor-like DNA-binding domains"/>
    <property type="match status" value="1"/>
</dbReference>
<dbReference type="Proteomes" id="UP000464402">
    <property type="component" value="Chromosome"/>
</dbReference>
<dbReference type="PROSITE" id="PS50943">
    <property type="entry name" value="HTH_CROC1"/>
    <property type="match status" value="1"/>
</dbReference>
<evidence type="ECO:0000256" key="1">
    <source>
        <dbReference type="ARBA" id="ARBA00007227"/>
    </source>
</evidence>
<dbReference type="PANTHER" id="PTHR43236">
    <property type="entry name" value="ANTITOXIN HIGA1"/>
    <property type="match status" value="1"/>
</dbReference>
<comment type="similarity">
    <text evidence="1">Belongs to the short-chain fatty acyl-CoA assimilation regulator (ScfR) family.</text>
</comment>
<proteinExistence type="inferred from homology"/>
<evidence type="ECO:0000313" key="4">
    <source>
        <dbReference type="Proteomes" id="UP000464402"/>
    </source>
</evidence>
<dbReference type="Gene3D" id="1.10.10.2910">
    <property type="match status" value="1"/>
</dbReference>
<organism evidence="3 4">
    <name type="scientific">Yersinia canariae</name>
    <dbReference type="NCBI Taxonomy" id="2607663"/>
    <lineage>
        <taxon>Bacteria</taxon>
        <taxon>Pseudomonadati</taxon>
        <taxon>Pseudomonadota</taxon>
        <taxon>Gammaproteobacteria</taxon>
        <taxon>Enterobacterales</taxon>
        <taxon>Yersiniaceae</taxon>
        <taxon>Yersinia</taxon>
    </lineage>
</organism>
<evidence type="ECO:0000259" key="2">
    <source>
        <dbReference type="PROSITE" id="PS50943"/>
    </source>
</evidence>
<dbReference type="RefSeq" id="WP_050073169.1">
    <property type="nucleotide sequence ID" value="NZ_CP043727.1"/>
</dbReference>
<dbReference type="InterPro" id="IPR010359">
    <property type="entry name" value="IrrE_HExxH"/>
</dbReference>
<dbReference type="Gene3D" id="1.10.260.40">
    <property type="entry name" value="lambda repressor-like DNA-binding domains"/>
    <property type="match status" value="1"/>
</dbReference>
<dbReference type="InterPro" id="IPR052345">
    <property type="entry name" value="Rad_response_metalloprotease"/>
</dbReference>
<protein>
    <submittedName>
        <fullName evidence="3">ImmA/IrrE family metallo-endopeptidase</fullName>
    </submittedName>
</protein>
<dbReference type="SMART" id="SM00530">
    <property type="entry name" value="HTH_XRE"/>
    <property type="match status" value="1"/>
</dbReference>